<name>A0A1E1JYU6_9HELO</name>
<dbReference type="EMBL" id="FJUW01000004">
    <property type="protein sequence ID" value="CZS90892.1"/>
    <property type="molecule type" value="Genomic_DNA"/>
</dbReference>
<dbReference type="AlphaFoldDB" id="A0A1E1JYU6"/>
<reference evidence="3" key="1">
    <citation type="submission" date="2016-03" db="EMBL/GenBank/DDBJ databases">
        <authorList>
            <person name="Ploux O."/>
        </authorList>
    </citation>
    <scope>NUCLEOTIDE SEQUENCE [LARGE SCALE GENOMIC DNA]</scope>
    <source>
        <strain evidence="3">UK7</strain>
    </source>
</reference>
<keyword evidence="3" id="KW-1185">Reference proteome</keyword>
<comment type="caution">
    <text evidence="2">The sequence shown here is derived from an EMBL/GenBank/DDBJ whole genome shotgun (WGS) entry which is preliminary data.</text>
</comment>
<evidence type="ECO:0000256" key="1">
    <source>
        <dbReference type="SAM" id="Phobius"/>
    </source>
</evidence>
<organism evidence="2 3">
    <name type="scientific">Rhynchosporium graminicola</name>
    <dbReference type="NCBI Taxonomy" id="2792576"/>
    <lineage>
        <taxon>Eukaryota</taxon>
        <taxon>Fungi</taxon>
        <taxon>Dikarya</taxon>
        <taxon>Ascomycota</taxon>
        <taxon>Pezizomycotina</taxon>
        <taxon>Leotiomycetes</taxon>
        <taxon>Helotiales</taxon>
        <taxon>Ploettnerulaceae</taxon>
        <taxon>Rhynchosporium</taxon>
    </lineage>
</organism>
<gene>
    <name evidence="2" type="ORF">RCO7_06680</name>
</gene>
<dbReference type="InParanoid" id="A0A1E1JYU6"/>
<feature type="transmembrane region" description="Helical" evidence="1">
    <location>
        <begin position="20"/>
        <end position="39"/>
    </location>
</feature>
<keyword evidence="1" id="KW-0812">Transmembrane</keyword>
<dbReference type="GO" id="GO:0016491">
    <property type="term" value="F:oxidoreductase activity"/>
    <property type="evidence" value="ECO:0007669"/>
    <property type="project" value="InterPro"/>
</dbReference>
<evidence type="ECO:0000313" key="2">
    <source>
        <dbReference type="EMBL" id="CZS90892.1"/>
    </source>
</evidence>
<keyword evidence="1" id="KW-0472">Membrane</keyword>
<proteinExistence type="predicted"/>
<protein>
    <recommendedName>
        <fullName evidence="4">ER-bound oxygenase mpaB/mpaB'/Rubber oxygenase catalytic domain-containing protein</fullName>
    </recommendedName>
</protein>
<keyword evidence="1" id="KW-1133">Transmembrane helix</keyword>
<dbReference type="Proteomes" id="UP000178129">
    <property type="component" value="Unassembled WGS sequence"/>
</dbReference>
<evidence type="ECO:0008006" key="4">
    <source>
        <dbReference type="Google" id="ProtNLM"/>
    </source>
</evidence>
<accession>A0A1E1JYU6</accession>
<dbReference type="PANTHER" id="PTHR36124">
    <property type="match status" value="1"/>
</dbReference>
<dbReference type="InterPro" id="IPR046366">
    <property type="entry name" value="MPAB"/>
</dbReference>
<sequence>MDNITPSLEIVSWMGSATWATYAVGGLLFYILLCSTLRFNRRDAMLKKYNFIDRKSLARMTNVEAQAIISQLAELEFPKTFYTSIQFALFKTYGIPTISSLLYSTKEFSTPENASKRYADTGVLIQEFSGHHPKSERVLKALARMNYIHSRYQKAGKISNADLLYTLSVFITEPVGWIDKYEWRCMNDLEICAIATFWKSIGDAMGIQYTGHLARSEWTDGLDFYQDIKTWAENYEAEYMLPAKSNKATADELVPLILFYVPTSLRNAGTNMVGVLMSDRLRASMMYPTPSQAYYRMADAIFGLRRFMLRYVALPRPGFMKVRELSDEPDQKTGRLHTNRYVAHPFYNKPGFFNRWGPEGWFVRLAGGDVPGSKGDLYLPDGYKFEEVGPKSMKNQGLNQTKAWEEKLMAERPAGCPFAFAR</sequence>
<dbReference type="PANTHER" id="PTHR36124:SF1">
    <property type="entry name" value="ER-BOUND OXYGENASE MPAB_MPAB'_RUBBER OXYGENASE CATALYTIC DOMAIN-CONTAINING PROTEIN"/>
    <property type="match status" value="1"/>
</dbReference>
<evidence type="ECO:0000313" key="3">
    <source>
        <dbReference type="Proteomes" id="UP000178129"/>
    </source>
</evidence>
<dbReference type="STRING" id="914237.A0A1E1JYU6"/>